<dbReference type="InterPro" id="IPR024674">
    <property type="entry name" value="HpaB/PvcC/4-BUDH_N"/>
</dbReference>
<dbReference type="EMBL" id="JBHMBE010000004">
    <property type="protein sequence ID" value="MFB9646696.1"/>
    <property type="molecule type" value="Genomic_DNA"/>
</dbReference>
<dbReference type="InterPro" id="IPR004925">
    <property type="entry name" value="HpaB/PvcC/4-BUDH"/>
</dbReference>
<feature type="domain" description="HpaB/PvcC/4-BUDH C-terminal" evidence="5">
    <location>
        <begin position="301"/>
        <end position="489"/>
    </location>
</feature>
<dbReference type="PANTHER" id="PTHR36117:SF3">
    <property type="entry name" value="4-HYDROXYPHENYLACETATE 3-MONOOXYGENASE-RELATED"/>
    <property type="match status" value="1"/>
</dbReference>
<dbReference type="InterPro" id="IPR009100">
    <property type="entry name" value="AcylCoA_DH/oxidase_NM_dom_sf"/>
</dbReference>
<evidence type="ECO:0000259" key="6">
    <source>
        <dbReference type="Pfam" id="PF11794"/>
    </source>
</evidence>
<keyword evidence="1" id="KW-0285">Flavoprotein</keyword>
<dbReference type="Gene3D" id="1.20.140.10">
    <property type="entry name" value="Butyryl-CoA Dehydrogenase, subunit A, domain 3"/>
    <property type="match status" value="1"/>
</dbReference>
<dbReference type="SUPFAM" id="SSF56645">
    <property type="entry name" value="Acyl-CoA dehydrogenase NM domain-like"/>
    <property type="match status" value="1"/>
</dbReference>
<dbReference type="RefSeq" id="WP_344715321.1">
    <property type="nucleotide sequence ID" value="NZ_BAAAWH010000001.1"/>
</dbReference>
<name>A0ABV5T4X8_9MICO</name>
<dbReference type="InterPro" id="IPR036250">
    <property type="entry name" value="AcylCo_DH-like_C"/>
</dbReference>
<proteinExistence type="predicted"/>
<dbReference type="Proteomes" id="UP001589611">
    <property type="component" value="Unassembled WGS sequence"/>
</dbReference>
<dbReference type="PIRSF" id="PIRSF500125">
    <property type="entry name" value="4_HPA_large"/>
    <property type="match status" value="1"/>
</dbReference>
<accession>A0ABV5T4X8</accession>
<organism evidence="7 8">
    <name type="scientific">Microbacterium terregens</name>
    <dbReference type="NCBI Taxonomy" id="69363"/>
    <lineage>
        <taxon>Bacteria</taxon>
        <taxon>Bacillati</taxon>
        <taxon>Actinomycetota</taxon>
        <taxon>Actinomycetes</taxon>
        <taxon>Micrococcales</taxon>
        <taxon>Microbacteriaceae</taxon>
        <taxon>Microbacterium</taxon>
    </lineage>
</organism>
<dbReference type="Gene3D" id="2.40.110.10">
    <property type="entry name" value="Butyryl-CoA Dehydrogenase, subunit A, domain 2"/>
    <property type="match status" value="1"/>
</dbReference>
<evidence type="ECO:0000256" key="2">
    <source>
        <dbReference type="ARBA" id="ARBA00022827"/>
    </source>
</evidence>
<evidence type="ECO:0000313" key="8">
    <source>
        <dbReference type="Proteomes" id="UP001589611"/>
    </source>
</evidence>
<dbReference type="InterPro" id="IPR046373">
    <property type="entry name" value="Acyl-CoA_Oxase/DH_mid-dom_sf"/>
</dbReference>
<feature type="region of interest" description="Disordered" evidence="4">
    <location>
        <begin position="1"/>
        <end position="21"/>
    </location>
</feature>
<dbReference type="InterPro" id="IPR024719">
    <property type="entry name" value="HpaB/PvcC/4-BUDH_C"/>
</dbReference>
<reference evidence="7 8" key="1">
    <citation type="submission" date="2024-09" db="EMBL/GenBank/DDBJ databases">
        <authorList>
            <person name="Sun Q."/>
            <person name="Mori K."/>
        </authorList>
    </citation>
    <scope>NUCLEOTIDE SEQUENCE [LARGE SCALE GENOMIC DNA]</scope>
    <source>
        <strain evidence="7 8">JCM 1342</strain>
    </source>
</reference>
<feature type="compositionally biased region" description="Polar residues" evidence="4">
    <location>
        <begin position="1"/>
        <end position="18"/>
    </location>
</feature>
<dbReference type="SUPFAM" id="SSF47203">
    <property type="entry name" value="Acyl-CoA dehydrogenase C-terminal domain-like"/>
    <property type="match status" value="1"/>
</dbReference>
<evidence type="ECO:0000256" key="4">
    <source>
        <dbReference type="SAM" id="MobiDB-lite"/>
    </source>
</evidence>
<keyword evidence="3" id="KW-0560">Oxidoreductase</keyword>
<evidence type="ECO:0000259" key="5">
    <source>
        <dbReference type="Pfam" id="PF03241"/>
    </source>
</evidence>
<dbReference type="InterPro" id="IPR024677">
    <property type="entry name" value="HpaB/PvcC"/>
</dbReference>
<evidence type="ECO:0000313" key="7">
    <source>
        <dbReference type="EMBL" id="MFB9646696.1"/>
    </source>
</evidence>
<dbReference type="Pfam" id="PF03241">
    <property type="entry name" value="HpaB"/>
    <property type="match status" value="1"/>
</dbReference>
<dbReference type="Pfam" id="PF11794">
    <property type="entry name" value="HpaB_N"/>
    <property type="match status" value="1"/>
</dbReference>
<dbReference type="PIRSF" id="PIRSF000331">
    <property type="entry name" value="HpaA_HpaB"/>
    <property type="match status" value="1"/>
</dbReference>
<feature type="domain" description="HpaB/PvcC/4-BUDH N-terminal" evidence="6">
    <location>
        <begin position="19"/>
        <end position="283"/>
    </location>
</feature>
<keyword evidence="2" id="KW-0274">FAD</keyword>
<comment type="caution">
    <text evidence="7">The sequence shown here is derived from an EMBL/GenBank/DDBJ whole genome shotgun (WGS) entry which is preliminary data.</text>
</comment>
<gene>
    <name evidence="7" type="ORF">ACFFPJ_12920</name>
</gene>
<dbReference type="Gene3D" id="1.10.3140.10">
    <property type="entry name" value="4-hydroxybutyryl-coa dehydratase, domain 1"/>
    <property type="match status" value="1"/>
</dbReference>
<evidence type="ECO:0000256" key="1">
    <source>
        <dbReference type="ARBA" id="ARBA00022630"/>
    </source>
</evidence>
<evidence type="ECO:0000256" key="3">
    <source>
        <dbReference type="ARBA" id="ARBA00023002"/>
    </source>
</evidence>
<keyword evidence="8" id="KW-1185">Reference proteome</keyword>
<protein>
    <submittedName>
        <fullName evidence="7">4-hydroxyphenylacetate 3-hydroxylase N-terminal domain-containing protein</fullName>
    </submittedName>
</protein>
<dbReference type="PANTHER" id="PTHR36117">
    <property type="entry name" value="4-HYDROXYPHENYLACETATE 3-MONOOXYGENASE-RELATED"/>
    <property type="match status" value="1"/>
</dbReference>
<sequence>MTIEQSASAPTGTRTLPQTGDEYLESIRDGREVWLYGEKVADVTTHPAFRNSARSMARLYNAFHDPAIADRMLKPTDTGSGGLTHPFFRVAHSQQDLRDNVTAIQTWQELVFGWMGRTPDYKAALLTSLGQDPEYYGEFADNARYWYRQAQENVLFFAHAIANPPVDRGKPIEEVRDVFVHVERETDAGLIVSGAKVVATGSPIAQYILVGHTRVEVADKAFALMFVAPVSAPGVKLVARASYEEVAARTSSPFDYPLSSRFDENDAVLVFDEALIPWENVLIYDEAKIFSFIRDSRWTGRGILQANVRLSTKLGFLAGLMNQALEVVGSQNERFANVALGEMLVNRNVLNGLRAGMIEHAVPGPGGSMEPNPVYASASAAIGPSLQKRSRELAEKFTGSGLIYLNSLAKDFANPELRPTLDRYLRGSNGKTAIDRSRIMKMLWDAVGSEFGGRHDLYEQNYLGQEDVHFMSSHRTALADGTMSYLEGLVGNAMSDYDLNGWTAPDLISNDDVDTHR</sequence>